<evidence type="ECO:0000313" key="4">
    <source>
        <dbReference type="Proteomes" id="UP000223913"/>
    </source>
</evidence>
<feature type="transmembrane region" description="Helical" evidence="1">
    <location>
        <begin position="132"/>
        <end position="154"/>
    </location>
</feature>
<evidence type="ECO:0000259" key="2">
    <source>
        <dbReference type="Pfam" id="PF02517"/>
    </source>
</evidence>
<proteinExistence type="predicted"/>
<feature type="transmembrane region" description="Helical" evidence="1">
    <location>
        <begin position="6"/>
        <end position="24"/>
    </location>
</feature>
<name>A0A2D0MXE7_FLAN2</name>
<protein>
    <recommendedName>
        <fullName evidence="2">CAAX prenyl protease 2/Lysostaphin resistance protein A-like domain-containing protein</fullName>
    </recommendedName>
</protein>
<dbReference type="RefSeq" id="WP_099155778.1">
    <property type="nucleotide sequence ID" value="NZ_PDUD01000073.1"/>
</dbReference>
<feature type="domain" description="CAAX prenyl protease 2/Lysostaphin resistance protein A-like" evidence="2">
    <location>
        <begin position="132"/>
        <end position="217"/>
    </location>
</feature>
<keyword evidence="1" id="KW-0472">Membrane</keyword>
<dbReference type="Proteomes" id="UP000223913">
    <property type="component" value="Unassembled WGS sequence"/>
</dbReference>
<dbReference type="OrthoDB" id="978156at2"/>
<feature type="transmembrane region" description="Helical" evidence="1">
    <location>
        <begin position="166"/>
        <end position="182"/>
    </location>
</feature>
<reference evidence="3 4" key="1">
    <citation type="submission" date="2017-10" db="EMBL/GenBank/DDBJ databases">
        <title>The draft genome sequence of Lewinella nigricans NBRC 102662.</title>
        <authorList>
            <person name="Wang K."/>
        </authorList>
    </citation>
    <scope>NUCLEOTIDE SEQUENCE [LARGE SCALE GENOMIC DNA]</scope>
    <source>
        <strain evidence="3 4">NBRC 102662</strain>
    </source>
</reference>
<dbReference type="AlphaFoldDB" id="A0A2D0MXE7"/>
<keyword evidence="4" id="KW-1185">Reference proteome</keyword>
<keyword evidence="1" id="KW-1133">Transmembrane helix</keyword>
<evidence type="ECO:0000313" key="3">
    <source>
        <dbReference type="EMBL" id="PHN00828.1"/>
    </source>
</evidence>
<gene>
    <name evidence="3" type="ORF">CRP01_40290</name>
</gene>
<evidence type="ECO:0000256" key="1">
    <source>
        <dbReference type="SAM" id="Phobius"/>
    </source>
</evidence>
<sequence length="239" mass="27652">METTAYLFLSLLIATLGFIFWYTLSPSLRLPKRFQIQYDINPAYFNRILRRRLAGFLIYGLLPVLLIFKWKVLGEVRLEDLQISFAWNGSVTFWILILVPLALLFSFLSAGRSSNLIEYPEIRVTLWTPYRIFLSALYWILYLVALEFLFRGLILQSVLMATRNEFAAILVSTGLYAMTHYFKNNRNSSLSIPYGLIMAYVTLASGSLLPAILVHTIGGLTTEWLAIYKHPELQVRFRF</sequence>
<keyword evidence="1" id="KW-0812">Transmembrane</keyword>
<dbReference type="Pfam" id="PF02517">
    <property type="entry name" value="Rce1-like"/>
    <property type="match status" value="1"/>
</dbReference>
<dbReference type="GO" id="GO:0004175">
    <property type="term" value="F:endopeptidase activity"/>
    <property type="evidence" value="ECO:0007669"/>
    <property type="project" value="UniProtKB-ARBA"/>
</dbReference>
<dbReference type="InterPro" id="IPR003675">
    <property type="entry name" value="Rce1/LyrA-like_dom"/>
</dbReference>
<dbReference type="EMBL" id="PDUD01000073">
    <property type="protein sequence ID" value="PHN00828.1"/>
    <property type="molecule type" value="Genomic_DNA"/>
</dbReference>
<comment type="caution">
    <text evidence="3">The sequence shown here is derived from an EMBL/GenBank/DDBJ whole genome shotgun (WGS) entry which is preliminary data.</text>
</comment>
<feature type="transmembrane region" description="Helical" evidence="1">
    <location>
        <begin position="91"/>
        <end position="111"/>
    </location>
</feature>
<accession>A0A2D0MXE7</accession>
<feature type="transmembrane region" description="Helical" evidence="1">
    <location>
        <begin position="53"/>
        <end position="71"/>
    </location>
</feature>
<feature type="transmembrane region" description="Helical" evidence="1">
    <location>
        <begin position="194"/>
        <end position="217"/>
    </location>
</feature>
<dbReference type="GO" id="GO:0080120">
    <property type="term" value="P:CAAX-box protein maturation"/>
    <property type="evidence" value="ECO:0007669"/>
    <property type="project" value="UniProtKB-ARBA"/>
</dbReference>
<organism evidence="3 4">
    <name type="scientific">Flavilitoribacter nigricans (strain ATCC 23147 / DSM 23189 / NBRC 102662 / NCIMB 1420 / SS-2)</name>
    <name type="common">Lewinella nigricans</name>
    <dbReference type="NCBI Taxonomy" id="1122177"/>
    <lineage>
        <taxon>Bacteria</taxon>
        <taxon>Pseudomonadati</taxon>
        <taxon>Bacteroidota</taxon>
        <taxon>Saprospiria</taxon>
        <taxon>Saprospirales</taxon>
        <taxon>Lewinellaceae</taxon>
        <taxon>Flavilitoribacter</taxon>
    </lineage>
</organism>